<dbReference type="PANTHER" id="PTHR33116:SF79">
    <property type="entry name" value="REVERSE TRANSCRIPTASE DOMAIN, ZINC FINGER, CCHC-TYPE-RELATED"/>
    <property type="match status" value="1"/>
</dbReference>
<dbReference type="PROSITE" id="PS50878">
    <property type="entry name" value="RT_POL"/>
    <property type="match status" value="1"/>
</dbReference>
<evidence type="ECO:0000313" key="3">
    <source>
        <dbReference type="Proteomes" id="UP000235145"/>
    </source>
</evidence>
<keyword evidence="3" id="KW-1185">Reference proteome</keyword>
<dbReference type="PANTHER" id="PTHR33116">
    <property type="entry name" value="REVERSE TRANSCRIPTASE ZINC-BINDING DOMAIN-CONTAINING PROTEIN-RELATED-RELATED"/>
    <property type="match status" value="1"/>
</dbReference>
<proteinExistence type="predicted"/>
<accession>A0A9R1XV83</accession>
<feature type="domain" description="Reverse transcriptase" evidence="1">
    <location>
        <begin position="1"/>
        <end position="251"/>
    </location>
</feature>
<sequence length="328" mass="36770">MCDFRPINLIGCLYKSISKILAERLKKVIHLVVSQVHTAFIKSRYILYKPLILNEVIAWLKKNKKVAFAFKVDFEKAFDYLSWEYLDSIMQQMEFGGKWRSWIHGCLSSARISVLINGSATSEFCMERGIRQGDPLSPFLFIIVAEGLNIALETAKQSGASVGIQLPRQGPSISHLQYVDDAVFLGSWSIENAKNLIRILRCFELSSGLKVNMSKSKLFGISVPNCELELLARYSNCSIGSFPFIYLGLSVGASMARVSNWNPIIEKFQARLSKWKATNLSFGGRLTLCKVVLSSLGTFYFSIYKAPVKVIKTLEKIRMQFFLGGGGG</sequence>
<dbReference type="AlphaFoldDB" id="A0A9R1XV83"/>
<comment type="caution">
    <text evidence="2">The sequence shown here is derived from an EMBL/GenBank/DDBJ whole genome shotgun (WGS) entry which is preliminary data.</text>
</comment>
<gene>
    <name evidence="2" type="ORF">LSAT_V11C200099490</name>
</gene>
<dbReference type="Proteomes" id="UP000235145">
    <property type="component" value="Unassembled WGS sequence"/>
</dbReference>
<dbReference type="InterPro" id="IPR000477">
    <property type="entry name" value="RT_dom"/>
</dbReference>
<dbReference type="InterPro" id="IPR043502">
    <property type="entry name" value="DNA/RNA_pol_sf"/>
</dbReference>
<dbReference type="Pfam" id="PF00078">
    <property type="entry name" value="RVT_1"/>
    <property type="match status" value="1"/>
</dbReference>
<protein>
    <recommendedName>
        <fullName evidence="1">Reverse transcriptase domain-containing protein</fullName>
    </recommendedName>
</protein>
<dbReference type="SUPFAM" id="SSF56672">
    <property type="entry name" value="DNA/RNA polymerases"/>
    <property type="match status" value="1"/>
</dbReference>
<dbReference type="CDD" id="cd01650">
    <property type="entry name" value="RT_nLTR_like"/>
    <property type="match status" value="1"/>
</dbReference>
<evidence type="ECO:0000259" key="1">
    <source>
        <dbReference type="PROSITE" id="PS50878"/>
    </source>
</evidence>
<evidence type="ECO:0000313" key="2">
    <source>
        <dbReference type="EMBL" id="KAJ0220457.1"/>
    </source>
</evidence>
<dbReference type="EMBL" id="NBSK02000002">
    <property type="protein sequence ID" value="KAJ0220457.1"/>
    <property type="molecule type" value="Genomic_DNA"/>
</dbReference>
<reference evidence="2 3" key="1">
    <citation type="journal article" date="2017" name="Nat. Commun.">
        <title>Genome assembly with in vitro proximity ligation data and whole-genome triplication in lettuce.</title>
        <authorList>
            <person name="Reyes-Chin-Wo S."/>
            <person name="Wang Z."/>
            <person name="Yang X."/>
            <person name="Kozik A."/>
            <person name="Arikit S."/>
            <person name="Song C."/>
            <person name="Xia L."/>
            <person name="Froenicke L."/>
            <person name="Lavelle D.O."/>
            <person name="Truco M.J."/>
            <person name="Xia R."/>
            <person name="Zhu S."/>
            <person name="Xu C."/>
            <person name="Xu H."/>
            <person name="Xu X."/>
            <person name="Cox K."/>
            <person name="Korf I."/>
            <person name="Meyers B.C."/>
            <person name="Michelmore R.W."/>
        </authorList>
    </citation>
    <scope>NUCLEOTIDE SEQUENCE [LARGE SCALE GENOMIC DNA]</scope>
    <source>
        <strain evidence="3">cv. Salinas</strain>
        <tissue evidence="2">Seedlings</tissue>
    </source>
</reference>
<name>A0A9R1XV83_LACSA</name>
<organism evidence="2 3">
    <name type="scientific">Lactuca sativa</name>
    <name type="common">Garden lettuce</name>
    <dbReference type="NCBI Taxonomy" id="4236"/>
    <lineage>
        <taxon>Eukaryota</taxon>
        <taxon>Viridiplantae</taxon>
        <taxon>Streptophyta</taxon>
        <taxon>Embryophyta</taxon>
        <taxon>Tracheophyta</taxon>
        <taxon>Spermatophyta</taxon>
        <taxon>Magnoliopsida</taxon>
        <taxon>eudicotyledons</taxon>
        <taxon>Gunneridae</taxon>
        <taxon>Pentapetalae</taxon>
        <taxon>asterids</taxon>
        <taxon>campanulids</taxon>
        <taxon>Asterales</taxon>
        <taxon>Asteraceae</taxon>
        <taxon>Cichorioideae</taxon>
        <taxon>Cichorieae</taxon>
        <taxon>Lactucinae</taxon>
        <taxon>Lactuca</taxon>
    </lineage>
</organism>